<dbReference type="EC" id="2.7.7.48" evidence="1"/>
<keyword evidence="4" id="KW-1185">Reference proteome</keyword>
<reference evidence="3" key="1">
    <citation type="journal article" date="2019" name="Environ. Microbiol.">
        <title>Fungal ecological strategies reflected in gene transcription - a case study of two litter decomposers.</title>
        <authorList>
            <person name="Barbi F."/>
            <person name="Kohler A."/>
            <person name="Barry K."/>
            <person name="Baskaran P."/>
            <person name="Daum C."/>
            <person name="Fauchery L."/>
            <person name="Ihrmark K."/>
            <person name="Kuo A."/>
            <person name="LaButti K."/>
            <person name="Lipzen A."/>
            <person name="Morin E."/>
            <person name="Grigoriev I.V."/>
            <person name="Henrissat B."/>
            <person name="Lindahl B."/>
            <person name="Martin F."/>
        </authorList>
    </citation>
    <scope>NUCLEOTIDE SEQUENCE</scope>
    <source>
        <strain evidence="3">JB14</strain>
    </source>
</reference>
<accession>A0A6A4GFW4</accession>
<sequence>METNENYERSSDFRVGDQFRMSFQDFMEWHNPIAFNYKQPVRTPVRKYFARFAVGLFTSVPALKFAIENIHNIDDEPMQGRIGGAKGLLTISFDDPEETPRIWIRPSQLEITNFRSRGGLSTIDNSMFPFAAECADLSLNGVPADVFKKLMKRELDDAIRPLVD</sequence>
<keyword evidence="1" id="KW-0696">RNA-directed RNA polymerase</keyword>
<dbReference type="GO" id="GO:0003723">
    <property type="term" value="F:RNA binding"/>
    <property type="evidence" value="ECO:0007669"/>
    <property type="project" value="UniProtKB-KW"/>
</dbReference>
<evidence type="ECO:0000256" key="1">
    <source>
        <dbReference type="RuleBase" id="RU363098"/>
    </source>
</evidence>
<comment type="catalytic activity">
    <reaction evidence="1">
        <text>RNA(n) + a ribonucleoside 5'-triphosphate = RNA(n+1) + diphosphate</text>
        <dbReference type="Rhea" id="RHEA:21248"/>
        <dbReference type="Rhea" id="RHEA-COMP:14527"/>
        <dbReference type="Rhea" id="RHEA-COMP:17342"/>
        <dbReference type="ChEBI" id="CHEBI:33019"/>
        <dbReference type="ChEBI" id="CHEBI:61557"/>
        <dbReference type="ChEBI" id="CHEBI:140395"/>
        <dbReference type="EC" id="2.7.7.48"/>
    </reaction>
</comment>
<comment type="similarity">
    <text evidence="1">Belongs to the RdRP family.</text>
</comment>
<proteinExistence type="inferred from homology"/>
<keyword evidence="1" id="KW-0694">RNA-binding</keyword>
<protein>
    <recommendedName>
        <fullName evidence="1">RNA-dependent RNA polymerase</fullName>
        <ecNumber evidence="1">2.7.7.48</ecNumber>
    </recommendedName>
</protein>
<name>A0A6A4GFW4_9AGAR</name>
<keyword evidence="1" id="KW-0808">Transferase</keyword>
<gene>
    <name evidence="3" type="ORF">BT96DRAFT_950567</name>
</gene>
<evidence type="ECO:0000313" key="4">
    <source>
        <dbReference type="Proteomes" id="UP000799118"/>
    </source>
</evidence>
<dbReference type="InterPro" id="IPR057596">
    <property type="entry name" value="RDRP_core"/>
</dbReference>
<dbReference type="Pfam" id="PF05183">
    <property type="entry name" value="RdRP"/>
    <property type="match status" value="1"/>
</dbReference>
<dbReference type="OrthoDB" id="10055769at2759"/>
<feature type="domain" description="RDRP core" evidence="2">
    <location>
        <begin position="78"/>
        <end position="159"/>
    </location>
</feature>
<keyword evidence="1" id="KW-0548">Nucleotidyltransferase</keyword>
<organism evidence="3 4">
    <name type="scientific">Gymnopus androsaceus JB14</name>
    <dbReference type="NCBI Taxonomy" id="1447944"/>
    <lineage>
        <taxon>Eukaryota</taxon>
        <taxon>Fungi</taxon>
        <taxon>Dikarya</taxon>
        <taxon>Basidiomycota</taxon>
        <taxon>Agaricomycotina</taxon>
        <taxon>Agaricomycetes</taxon>
        <taxon>Agaricomycetidae</taxon>
        <taxon>Agaricales</taxon>
        <taxon>Marasmiineae</taxon>
        <taxon>Omphalotaceae</taxon>
        <taxon>Gymnopus</taxon>
    </lineage>
</organism>
<dbReference type="Proteomes" id="UP000799118">
    <property type="component" value="Unassembled WGS sequence"/>
</dbReference>
<evidence type="ECO:0000313" key="3">
    <source>
        <dbReference type="EMBL" id="KAE9384446.1"/>
    </source>
</evidence>
<evidence type="ECO:0000259" key="2">
    <source>
        <dbReference type="Pfam" id="PF05183"/>
    </source>
</evidence>
<dbReference type="AlphaFoldDB" id="A0A6A4GFW4"/>
<dbReference type="EMBL" id="ML770145">
    <property type="protein sequence ID" value="KAE9384446.1"/>
    <property type="molecule type" value="Genomic_DNA"/>
</dbReference>
<dbReference type="GO" id="GO:0003968">
    <property type="term" value="F:RNA-directed RNA polymerase activity"/>
    <property type="evidence" value="ECO:0007669"/>
    <property type="project" value="UniProtKB-KW"/>
</dbReference>